<dbReference type="Proteomes" id="UP000016023">
    <property type="component" value="Unassembled WGS sequence"/>
</dbReference>
<evidence type="ECO:0000313" key="2">
    <source>
        <dbReference type="Proteomes" id="UP000016023"/>
    </source>
</evidence>
<protein>
    <submittedName>
        <fullName evidence="1">Uncharacterized protein</fullName>
    </submittedName>
</protein>
<comment type="caution">
    <text evidence="1">The sequence shown here is derived from an EMBL/GenBank/DDBJ whole genome shotgun (WGS) entry which is preliminary data.</text>
</comment>
<name>H1Q3D3_9BACT</name>
<sequence>MNKTDFRKRAYTAPWYMAIETEVEFFMLASNSKVHLV</sequence>
<reference evidence="1 2" key="1">
    <citation type="submission" date="2011-12" db="EMBL/GenBank/DDBJ databases">
        <title>The Genome Sequence of Prevotella micans F0438.</title>
        <authorList>
            <consortium name="The Broad Institute Genome Sequencing Platform"/>
            <person name="Earl A."/>
            <person name="Ward D."/>
            <person name="Feldgarden M."/>
            <person name="Gevers D."/>
            <person name="Izard J."/>
            <person name="Baranova O.V."/>
            <person name="Blanton J.M."/>
            <person name="Wade W.G."/>
            <person name="Dewhirst F.E."/>
            <person name="Young S.K."/>
            <person name="Zeng Q."/>
            <person name="Gargeya S."/>
            <person name="Fitzgerald M."/>
            <person name="Haas B."/>
            <person name="Abouelleil A."/>
            <person name="Alvarado L."/>
            <person name="Arachchi H.M."/>
            <person name="Berlin A."/>
            <person name="Chapman S.B."/>
            <person name="Gearin G."/>
            <person name="Goldberg J."/>
            <person name="Griggs A."/>
            <person name="Gujja S."/>
            <person name="Hansen M."/>
            <person name="Heiman D."/>
            <person name="Howarth C."/>
            <person name="Larimer J."/>
            <person name="Lui A."/>
            <person name="MacDonald P.J.P."/>
            <person name="McCowen C."/>
            <person name="Montmayeur A."/>
            <person name="Murphy C."/>
            <person name="Neiman D."/>
            <person name="Pearson M."/>
            <person name="Priest M."/>
            <person name="Roberts A."/>
            <person name="Saif S."/>
            <person name="Shea T."/>
            <person name="Sisk P."/>
            <person name="Stolte C."/>
            <person name="Sykes S."/>
            <person name="Wortman J."/>
            <person name="Nusbaum C."/>
            <person name="Birren B."/>
        </authorList>
    </citation>
    <scope>NUCLEOTIDE SEQUENCE [LARGE SCALE GENOMIC DNA]</scope>
    <source>
        <strain evidence="1 2">F0438</strain>
    </source>
</reference>
<dbReference type="AlphaFoldDB" id="H1Q3D3"/>
<dbReference type="STRING" id="883158.HMPREF9140_01421"/>
<accession>H1Q3D3</accession>
<proteinExistence type="predicted"/>
<organism evidence="1 2">
    <name type="scientific">Prevotella micans F0438</name>
    <dbReference type="NCBI Taxonomy" id="883158"/>
    <lineage>
        <taxon>Bacteria</taxon>
        <taxon>Pseudomonadati</taxon>
        <taxon>Bacteroidota</taxon>
        <taxon>Bacteroidia</taxon>
        <taxon>Bacteroidales</taxon>
        <taxon>Prevotellaceae</taxon>
        <taxon>Prevotella</taxon>
    </lineage>
</organism>
<dbReference type="EMBL" id="AGWK01000038">
    <property type="protein sequence ID" value="EHO69399.1"/>
    <property type="molecule type" value="Genomic_DNA"/>
</dbReference>
<gene>
    <name evidence="1" type="ORF">HMPREF9140_01421</name>
</gene>
<dbReference type="PATRIC" id="fig|883158.3.peg.1415"/>
<dbReference type="HOGENOM" id="CLU_3347154_0_0_10"/>
<evidence type="ECO:0000313" key="1">
    <source>
        <dbReference type="EMBL" id="EHO69399.1"/>
    </source>
</evidence>
<keyword evidence="2" id="KW-1185">Reference proteome</keyword>